<feature type="chain" id="PRO_5047395192" description="Cytochrome c domain-containing protein" evidence="1">
    <location>
        <begin position="29"/>
        <end position="581"/>
    </location>
</feature>
<protein>
    <recommendedName>
        <fullName evidence="4">Cytochrome c domain-containing protein</fullName>
    </recommendedName>
</protein>
<gene>
    <name evidence="2" type="ORF">CSC3H3_13070</name>
</gene>
<evidence type="ECO:0008006" key="4">
    <source>
        <dbReference type="Google" id="ProtNLM"/>
    </source>
</evidence>
<dbReference type="Proteomes" id="UP000233458">
    <property type="component" value="Chromosome"/>
</dbReference>
<evidence type="ECO:0000313" key="3">
    <source>
        <dbReference type="Proteomes" id="UP000233458"/>
    </source>
</evidence>
<dbReference type="RefSeq" id="WP_101285106.1">
    <property type="nucleotide sequence ID" value="NZ_CP024199.1"/>
</dbReference>
<evidence type="ECO:0000313" key="2">
    <source>
        <dbReference type="EMBL" id="AUG53540.1"/>
    </source>
</evidence>
<feature type="signal peptide" evidence="1">
    <location>
        <begin position="1"/>
        <end position="28"/>
    </location>
</feature>
<accession>A0ABM6QAM3</accession>
<name>A0ABM6QAM3_9PROT</name>
<keyword evidence="3" id="KW-1185">Reference proteome</keyword>
<dbReference type="EMBL" id="CP024199">
    <property type="protein sequence ID" value="AUG53540.1"/>
    <property type="molecule type" value="Genomic_DNA"/>
</dbReference>
<keyword evidence="1" id="KW-0732">Signal</keyword>
<evidence type="ECO:0000256" key="1">
    <source>
        <dbReference type="SAM" id="SignalP"/>
    </source>
</evidence>
<organism evidence="2 3">
    <name type="scientific">Thalassospira marina</name>
    <dbReference type="NCBI Taxonomy" id="2048283"/>
    <lineage>
        <taxon>Bacteria</taxon>
        <taxon>Pseudomonadati</taxon>
        <taxon>Pseudomonadota</taxon>
        <taxon>Alphaproteobacteria</taxon>
        <taxon>Rhodospirillales</taxon>
        <taxon>Thalassospiraceae</taxon>
        <taxon>Thalassospira</taxon>
    </lineage>
</organism>
<proteinExistence type="predicted"/>
<sequence length="581" mass="62844">MKQGTCLYRLVGTAIGIWAMGATATAQAQTYFPPDVDKSKCSLPSSEFQSWITLPLFGLTSPVYDQTSGMPYIFPVNGPNFEAQNPDHCDFYKWGAQMFLWLTSTIDDVSTQPATRHYPPTLPLVFDTEFFYRLSSDHKELLAQGEGGNGDNLAISLRTAKKDEDESIGQAGGNGVLLTQKPVDATKQSSLTYYGVHTNRQYGYFLSLYKNLLSGKTKGTPLAPQFPTTAAETCAVLAYAQQNNYVEKGLIPAAIEKLLCPPNGKSGTMTATEKPVKPATAPTQSSSIIPQIEPAVDFLSMAVEVKSSWVEAATLPADSAGKYILQNLKIPVYDRSNPNHWMVKESATREMALVGMHVVGTVQGHPEMVWATIEHENNAPNALYYYTNDKNQVVAVSDPQTKTGWLYSNGEIVDAVTEYAKGCDSTPMPAGCIFTSDIISVGDNEIIGPNGNDPIQPSNVTRLNPWGNAQAQSDTTAISQTTQIISLNRDVKTNLVAQNATDPRQYYFLSGAVWTSDGSIPEHGNATAIIGSPLLANTSMETFEQANGCFGCHNTFGSSDGLEISHIFDGISPDLPTVPGN</sequence>
<reference evidence="2 3" key="1">
    <citation type="submission" date="2017-10" db="EMBL/GenBank/DDBJ databases">
        <title>Biodiversity and function of Thalassospira species in the particle-attached aromatic-hydrocarbon-degrading consortia from the surface seawater of the China South Sea.</title>
        <authorList>
            <person name="Dong C."/>
            <person name="Liu R."/>
            <person name="Shao Z."/>
        </authorList>
    </citation>
    <scope>NUCLEOTIDE SEQUENCE [LARGE SCALE GENOMIC DNA]</scope>
    <source>
        <strain evidence="2 3">CSC3H3</strain>
    </source>
</reference>